<dbReference type="EMBL" id="DAAVSV010000005">
    <property type="protein sequence ID" value="HAF5869241.1"/>
    <property type="molecule type" value="Genomic_DNA"/>
</dbReference>
<reference evidence="2" key="2">
    <citation type="submission" date="2020-02" db="EMBL/GenBank/DDBJ databases">
        <authorList>
            <consortium name="NCBI Pathogen Detection Project"/>
        </authorList>
    </citation>
    <scope>NUCLEOTIDE SEQUENCE</scope>
    <source>
        <strain evidence="1">MA.112 KAK-S</strain>
        <strain evidence="2">MA.153 KAK-3</strain>
    </source>
</reference>
<reference evidence="2" key="1">
    <citation type="journal article" date="2018" name="Genome Biol.">
        <title>SKESA: strategic k-mer extension for scrupulous assemblies.</title>
        <authorList>
            <person name="Souvorov A."/>
            <person name="Agarwala R."/>
            <person name="Lipman D.J."/>
        </authorList>
    </citation>
    <scope>NUCLEOTIDE SEQUENCE</scope>
    <source>
        <strain evidence="1">MA.112 KAK-S</strain>
        <strain evidence="2">MA.153 KAK-3</strain>
    </source>
</reference>
<gene>
    <name evidence="1" type="ORF">G8M43_000776</name>
    <name evidence="2" type="ORF">G8N81_002523</name>
</gene>
<evidence type="ECO:0000313" key="1">
    <source>
        <dbReference type="EMBL" id="HAF1588649.1"/>
    </source>
</evidence>
<organism evidence="2">
    <name type="scientific">Salmonella enterica</name>
    <name type="common">Salmonella choleraesuis</name>
    <dbReference type="NCBI Taxonomy" id="28901"/>
    <lineage>
        <taxon>Bacteria</taxon>
        <taxon>Pseudomonadati</taxon>
        <taxon>Pseudomonadota</taxon>
        <taxon>Gammaproteobacteria</taxon>
        <taxon>Enterobacterales</taxon>
        <taxon>Enterobacteriaceae</taxon>
        <taxon>Salmonella</taxon>
    </lineage>
</organism>
<dbReference type="EMBL" id="DAAUKS010000001">
    <property type="protein sequence ID" value="HAF1588649.1"/>
    <property type="molecule type" value="Genomic_DNA"/>
</dbReference>
<name>A0A749S553_SALER</name>
<accession>A0A749S553</accession>
<proteinExistence type="predicted"/>
<comment type="caution">
    <text evidence="2">The sequence shown here is derived from an EMBL/GenBank/DDBJ whole genome shotgun (WGS) entry which is preliminary data.</text>
</comment>
<protein>
    <submittedName>
        <fullName evidence="2">Uncharacterized protein</fullName>
    </submittedName>
</protein>
<dbReference type="AlphaFoldDB" id="A0A749S553"/>
<sequence>MNAACGGPKGERSESNLTYYVYAPVFARCPSKLAAPITPGGIGSKSILFFARRINYFLKIIDLINDY</sequence>
<evidence type="ECO:0000313" key="2">
    <source>
        <dbReference type="EMBL" id="HAF5869241.1"/>
    </source>
</evidence>